<keyword evidence="3" id="KW-1003">Cell membrane</keyword>
<dbReference type="InterPro" id="IPR000515">
    <property type="entry name" value="MetI-like"/>
</dbReference>
<feature type="transmembrane region" description="Helical" evidence="7">
    <location>
        <begin position="281"/>
        <end position="302"/>
    </location>
</feature>
<feature type="domain" description="ABC transmembrane type-1" evidence="9">
    <location>
        <begin position="112"/>
        <end position="302"/>
    </location>
</feature>
<name>A0A7W7SLX9_9ACTN</name>
<comment type="caution">
    <text evidence="10">The sequence shown here is derived from an EMBL/GenBank/DDBJ whole genome shotgun (WGS) entry which is preliminary data.</text>
</comment>
<accession>A0A7W7SLX9</accession>
<keyword evidence="5 7" id="KW-1133">Transmembrane helix</keyword>
<evidence type="ECO:0000256" key="3">
    <source>
        <dbReference type="ARBA" id="ARBA00022475"/>
    </source>
</evidence>
<keyword evidence="6 7" id="KW-0472">Membrane</keyword>
<feature type="transmembrane region" description="Helical" evidence="7">
    <location>
        <begin position="174"/>
        <end position="197"/>
    </location>
</feature>
<dbReference type="GO" id="GO:0055085">
    <property type="term" value="P:transmembrane transport"/>
    <property type="evidence" value="ECO:0007669"/>
    <property type="project" value="InterPro"/>
</dbReference>
<keyword evidence="4 7" id="KW-0812">Transmembrane</keyword>
<dbReference type="PROSITE" id="PS50928">
    <property type="entry name" value="ABC_TM1"/>
    <property type="match status" value="1"/>
</dbReference>
<dbReference type="EMBL" id="JACHJW010000001">
    <property type="protein sequence ID" value="MBB4957208.1"/>
    <property type="molecule type" value="Genomic_DNA"/>
</dbReference>
<feature type="transmembrane region" description="Helical" evidence="7">
    <location>
        <begin position="50"/>
        <end position="71"/>
    </location>
</feature>
<dbReference type="Proteomes" id="UP000578819">
    <property type="component" value="Unassembled WGS sequence"/>
</dbReference>
<dbReference type="SUPFAM" id="SSF161098">
    <property type="entry name" value="MetI-like"/>
    <property type="match status" value="1"/>
</dbReference>
<evidence type="ECO:0000313" key="10">
    <source>
        <dbReference type="EMBL" id="MBB4957208.1"/>
    </source>
</evidence>
<protein>
    <submittedName>
        <fullName evidence="10">Cellobiose transport system permease protein</fullName>
    </submittedName>
</protein>
<evidence type="ECO:0000256" key="7">
    <source>
        <dbReference type="RuleBase" id="RU363032"/>
    </source>
</evidence>
<feature type="transmembrane region" description="Helical" evidence="7">
    <location>
        <begin position="108"/>
        <end position="135"/>
    </location>
</feature>
<evidence type="ECO:0000259" key="9">
    <source>
        <dbReference type="PROSITE" id="PS50928"/>
    </source>
</evidence>
<evidence type="ECO:0000313" key="11">
    <source>
        <dbReference type="Proteomes" id="UP000578819"/>
    </source>
</evidence>
<gene>
    <name evidence="10" type="ORF">FHR38_000941</name>
</gene>
<evidence type="ECO:0000256" key="5">
    <source>
        <dbReference type="ARBA" id="ARBA00022989"/>
    </source>
</evidence>
<dbReference type="CDD" id="cd06261">
    <property type="entry name" value="TM_PBP2"/>
    <property type="match status" value="1"/>
</dbReference>
<feature type="transmembrane region" description="Helical" evidence="7">
    <location>
        <begin position="223"/>
        <end position="245"/>
    </location>
</feature>
<organism evidence="10 11">
    <name type="scientific">Micromonospora polyrhachis</name>
    <dbReference type="NCBI Taxonomy" id="1282883"/>
    <lineage>
        <taxon>Bacteria</taxon>
        <taxon>Bacillati</taxon>
        <taxon>Actinomycetota</taxon>
        <taxon>Actinomycetes</taxon>
        <taxon>Micromonosporales</taxon>
        <taxon>Micromonosporaceae</taxon>
        <taxon>Micromonospora</taxon>
    </lineage>
</organism>
<comment type="subcellular location">
    <subcellularLocation>
        <location evidence="1 7">Cell membrane</location>
        <topology evidence="1 7">Multi-pass membrane protein</topology>
    </subcellularLocation>
</comment>
<keyword evidence="11" id="KW-1185">Reference proteome</keyword>
<comment type="similarity">
    <text evidence="7">Belongs to the binding-protein-dependent transport system permease family.</text>
</comment>
<evidence type="ECO:0000256" key="2">
    <source>
        <dbReference type="ARBA" id="ARBA00022448"/>
    </source>
</evidence>
<sequence>MTTVTAKPTPAPPPPSSRDGGHPGGRAGWFRRGADRFRRGSGRLWEASPLTYLALVVACLLSIFPIIWSFIVASRDNSAIYDIPPPLVPGGNFLDNTSRLLANEQASFLIGLVNSLFVSTVVTISVVFFSTLAGFAFAKLRFRGANALLLVIVLTMMVPTQLGLIPLYMVMIELGWIGTLQAVIVPFLVKGFGVFLIRQYAQSAISDELIEAARVDGCSTWRIYWNIVLPVLRPAAGVLGLLTFMETWNEFLWPYIVLDSNTPTVQVSLKILSTGNYTTDYAQVFTGTALAIVPLLLVFIVFGRQIIGGIMEGSVKS</sequence>
<evidence type="ECO:0000256" key="4">
    <source>
        <dbReference type="ARBA" id="ARBA00022692"/>
    </source>
</evidence>
<dbReference type="AlphaFoldDB" id="A0A7W7SLX9"/>
<dbReference type="InterPro" id="IPR035906">
    <property type="entry name" value="MetI-like_sf"/>
</dbReference>
<feature type="transmembrane region" description="Helical" evidence="7">
    <location>
        <begin position="147"/>
        <end position="168"/>
    </location>
</feature>
<dbReference type="GO" id="GO:0005886">
    <property type="term" value="C:plasma membrane"/>
    <property type="evidence" value="ECO:0007669"/>
    <property type="project" value="UniProtKB-SubCell"/>
</dbReference>
<dbReference type="PANTHER" id="PTHR43744:SF12">
    <property type="entry name" value="ABC TRANSPORTER PERMEASE PROTEIN MG189-RELATED"/>
    <property type="match status" value="1"/>
</dbReference>
<evidence type="ECO:0000256" key="6">
    <source>
        <dbReference type="ARBA" id="ARBA00023136"/>
    </source>
</evidence>
<reference evidence="10 11" key="1">
    <citation type="submission" date="2020-08" db="EMBL/GenBank/DDBJ databases">
        <title>Sequencing the genomes of 1000 actinobacteria strains.</title>
        <authorList>
            <person name="Klenk H.-P."/>
        </authorList>
    </citation>
    <scope>NUCLEOTIDE SEQUENCE [LARGE SCALE GENOMIC DNA]</scope>
    <source>
        <strain evidence="10 11">DSM 45886</strain>
    </source>
</reference>
<evidence type="ECO:0000256" key="8">
    <source>
        <dbReference type="SAM" id="MobiDB-lite"/>
    </source>
</evidence>
<proteinExistence type="inferred from homology"/>
<keyword evidence="2 7" id="KW-0813">Transport</keyword>
<dbReference type="Gene3D" id="1.10.3720.10">
    <property type="entry name" value="MetI-like"/>
    <property type="match status" value="1"/>
</dbReference>
<evidence type="ECO:0000256" key="1">
    <source>
        <dbReference type="ARBA" id="ARBA00004651"/>
    </source>
</evidence>
<dbReference type="Pfam" id="PF00528">
    <property type="entry name" value="BPD_transp_1"/>
    <property type="match status" value="1"/>
</dbReference>
<dbReference type="PANTHER" id="PTHR43744">
    <property type="entry name" value="ABC TRANSPORTER PERMEASE PROTEIN MG189-RELATED-RELATED"/>
    <property type="match status" value="1"/>
</dbReference>
<feature type="region of interest" description="Disordered" evidence="8">
    <location>
        <begin position="1"/>
        <end position="25"/>
    </location>
</feature>